<sequence>MKFRLLVLVLLMYSFIHAQGEELDASKKANVNNIISLFKRNNVNDISNMINYPLRREYPIPDIKNKKEFKQRFSEIFDKVLINQIARSKTSQWSEVGWRGIMLDNGLVWIDSYAGKIAAVNYESPFEKNLREKLIQKEKESVHISLKKFKIPVYKIKTKQYLIRIDKVSDDKYRYASWKAGNKENTRPDLILNNGELDFQGSGGNHVIIFTSGNYTYKVYRNIIAEENGADANLEVEKDGQTILRQNGTLTTD</sequence>
<accession>A0A0N0ZX37</accession>
<name>A0A0N0ZX37_CHRID</name>
<protein>
    <submittedName>
        <fullName evidence="2">Uncharacterized protein</fullName>
    </submittedName>
</protein>
<feature type="signal peptide" evidence="1">
    <location>
        <begin position="1"/>
        <end position="18"/>
    </location>
</feature>
<keyword evidence="1" id="KW-0732">Signal</keyword>
<reference evidence="2 3" key="1">
    <citation type="journal article" date="2015" name="Genom Data">
        <title>Draft genome sequence of a multidrug-resistant Chryseobacterium indologenes isolate from Malaysia.</title>
        <authorList>
            <person name="Yu C.Y."/>
            <person name="Ang G.Y."/>
            <person name="Cheng H.J."/>
            <person name="Cheong Y.M."/>
            <person name="Yin W.F."/>
            <person name="Chan K.G."/>
        </authorList>
    </citation>
    <scope>NUCLEOTIDE SEQUENCE [LARGE SCALE GENOMIC DNA]</scope>
    <source>
        <strain evidence="2 3">CI_885</strain>
    </source>
</reference>
<dbReference type="EMBL" id="LJOD01000005">
    <property type="protein sequence ID" value="KPE51478.1"/>
    <property type="molecule type" value="Genomic_DNA"/>
</dbReference>
<organism evidence="2 3">
    <name type="scientific">Chryseobacterium indologenes</name>
    <name type="common">Flavobacterium indologenes</name>
    <dbReference type="NCBI Taxonomy" id="253"/>
    <lineage>
        <taxon>Bacteria</taxon>
        <taxon>Pseudomonadati</taxon>
        <taxon>Bacteroidota</taxon>
        <taxon>Flavobacteriia</taxon>
        <taxon>Flavobacteriales</taxon>
        <taxon>Weeksellaceae</taxon>
        <taxon>Chryseobacterium group</taxon>
        <taxon>Chryseobacterium</taxon>
    </lineage>
</organism>
<evidence type="ECO:0000313" key="3">
    <source>
        <dbReference type="Proteomes" id="UP000037953"/>
    </source>
</evidence>
<evidence type="ECO:0000256" key="1">
    <source>
        <dbReference type="SAM" id="SignalP"/>
    </source>
</evidence>
<evidence type="ECO:0000313" key="2">
    <source>
        <dbReference type="EMBL" id="KPE51478.1"/>
    </source>
</evidence>
<feature type="chain" id="PRO_5005865372" evidence="1">
    <location>
        <begin position="19"/>
        <end position="253"/>
    </location>
</feature>
<proteinExistence type="predicted"/>
<dbReference type="PATRIC" id="fig|253.9.peg.3811"/>
<comment type="caution">
    <text evidence="2">The sequence shown here is derived from an EMBL/GenBank/DDBJ whole genome shotgun (WGS) entry which is preliminary data.</text>
</comment>
<dbReference type="Proteomes" id="UP000037953">
    <property type="component" value="Unassembled WGS sequence"/>
</dbReference>
<dbReference type="AlphaFoldDB" id="A0A0N0ZX37"/>
<gene>
    <name evidence="2" type="ORF">AOB46_10090</name>
</gene>
<reference evidence="3" key="2">
    <citation type="submission" date="2015-09" db="EMBL/GenBank/DDBJ databases">
        <title>Draft genome sequence of a multidrug-resistant Chryseobacterium indologenes isolate from Malaysia.</title>
        <authorList>
            <person name="Yu C.Y."/>
            <person name="Ang G.Y."/>
            <person name="Chan K.-G."/>
        </authorList>
    </citation>
    <scope>NUCLEOTIDE SEQUENCE [LARGE SCALE GENOMIC DNA]</scope>
    <source>
        <strain evidence="3">CI_885</strain>
    </source>
</reference>
<dbReference type="RefSeq" id="WP_241489189.1">
    <property type="nucleotide sequence ID" value="NZ_LJOD01000005.1"/>
</dbReference>